<evidence type="ECO:0000256" key="9">
    <source>
        <dbReference type="ARBA" id="ARBA00047669"/>
    </source>
</evidence>
<comment type="caution">
    <text evidence="13">The sequence shown here is derived from an EMBL/GenBank/DDBJ whole genome shotgun (WGS) entry which is preliminary data.</text>
</comment>
<keyword evidence="5 12" id="KW-0378">Hydrolase</keyword>
<feature type="active site" evidence="11">
    <location>
        <position position="242"/>
    </location>
</feature>
<evidence type="ECO:0000313" key="14">
    <source>
        <dbReference type="Proteomes" id="UP000714618"/>
    </source>
</evidence>
<evidence type="ECO:0000256" key="7">
    <source>
        <dbReference type="ARBA" id="ARBA00023180"/>
    </source>
</evidence>
<dbReference type="GO" id="GO:0005509">
    <property type="term" value="F:calcium ion binding"/>
    <property type="evidence" value="ECO:0007669"/>
    <property type="project" value="InterPro"/>
</dbReference>
<dbReference type="InterPro" id="IPR012341">
    <property type="entry name" value="6hp_glycosidase-like_sf"/>
</dbReference>
<dbReference type="GO" id="GO:0016020">
    <property type="term" value="C:membrane"/>
    <property type="evidence" value="ECO:0007669"/>
    <property type="project" value="InterPro"/>
</dbReference>
<dbReference type="SUPFAM" id="SSF48225">
    <property type="entry name" value="Seven-hairpin glycosidases"/>
    <property type="match status" value="1"/>
</dbReference>
<reference evidence="13" key="1">
    <citation type="submission" date="2020-06" db="EMBL/GenBank/DDBJ databases">
        <authorList>
            <person name="Onetto C."/>
        </authorList>
    </citation>
    <scope>NUCLEOTIDE SEQUENCE</scope>
</reference>
<feature type="non-terminal residue" evidence="13">
    <location>
        <position position="484"/>
    </location>
</feature>
<evidence type="ECO:0000256" key="2">
    <source>
        <dbReference type="ARBA" id="ARBA00004922"/>
    </source>
</evidence>
<dbReference type="OrthoDB" id="8118055at2759"/>
<gene>
    <name evidence="13" type="ORF">AWRI4233_LOCUS6985</name>
</gene>
<sequence>REQTRLSPVQSARINAVAAAFQHAWDGYSNYCFGHDTLHPVTNSCEDDFGGYGATAIDSLPTAIIFENQNVTIQILEFIAALDFKVVKGGSRIQVFEVTIRHFAAMISAWDLLNGPFSHIVDNSTLMDALLAQMTTLGDALSCAFDSPSGVPREWVDPALCQSDKGTQNTIAGAGTMILEFARLSDITGNQKYAKLAQRAEDYLLKPQPASGEPYPGLLGSFINVDNGEIIGSQGSWGALADSYLYNSNLYELYLERWLLATDSTIHYIGSHPYSHPEWTLLPSWNGHNLQNSMESLSWFAGGNFILGGMVTNNKTLVGYGLSIADAAGAVYNSTQTGLGGEFVTWDTTCEASENNSCDPNNSFRISDGRFRLRPEVLETWYYAYRATKDEKYRDWSWAAFEAINRYCRTESGFSSLTNVDAAEGGSKGDIQESFVFAEVMKYVYLTHWEPDWYQEHMGVQYGSASIACCWSATMNSDMVFFPE</sequence>
<evidence type="ECO:0000256" key="4">
    <source>
        <dbReference type="ARBA" id="ARBA00022729"/>
    </source>
</evidence>
<name>A0A9N8K7W1_9PEZI</name>
<evidence type="ECO:0000256" key="11">
    <source>
        <dbReference type="PIRSR" id="PIRSR601382-1"/>
    </source>
</evidence>
<evidence type="ECO:0000256" key="6">
    <source>
        <dbReference type="ARBA" id="ARBA00023157"/>
    </source>
</evidence>
<dbReference type="InterPro" id="IPR001382">
    <property type="entry name" value="Glyco_hydro_47"/>
</dbReference>
<comment type="pathway">
    <text evidence="2">Protein modification; protein glycosylation.</text>
</comment>
<keyword evidence="14" id="KW-1185">Reference proteome</keyword>
<evidence type="ECO:0000256" key="8">
    <source>
        <dbReference type="ARBA" id="ARBA00023295"/>
    </source>
</evidence>
<evidence type="ECO:0000256" key="3">
    <source>
        <dbReference type="ARBA" id="ARBA00007658"/>
    </source>
</evidence>
<feature type="non-terminal residue" evidence="13">
    <location>
        <position position="1"/>
    </location>
</feature>
<dbReference type="GO" id="GO:0005783">
    <property type="term" value="C:endoplasmic reticulum"/>
    <property type="evidence" value="ECO:0007669"/>
    <property type="project" value="TreeGrafter"/>
</dbReference>
<comment type="catalytic activity">
    <reaction evidence="9">
        <text>N(4)-(alpha-D-Man-(1-&gt;2)-alpha-D-Man-(1-&gt;2)-alpha-D-Man-(1-&gt;3)-[alpha-D-Man-(1-&gt;3)-[alpha-D-Man-(1-&gt;2)-alpha-D-Man-(1-&gt;6)]-alpha-D-Man-(1-&gt;6)]-beta-D-Man-(1-&gt;4)-beta-D-GlcNAc-(1-&gt;4)-beta-D-GlcNAc)-L-asparaginyl-[protein] (N-glucan mannose isomer 8A1,2,3B1,3) + 3 H2O = N(4)-(alpha-D-Man-(1-&gt;3)-[alpha-D-Man-(1-&gt;3)-[alpha-D-Man-(1-&gt;6)]-alpha-D-Man-(1-&gt;6)]-beta-D-Man-(1-&gt;4)-beta-D-GlcNAc-(1-&gt;4)-beta-D-GlcNAc)-L-asparaginyl-[protein] (N-glucan mannose isomer 5A1,2) + 3 beta-D-mannose</text>
        <dbReference type="Rhea" id="RHEA:56028"/>
        <dbReference type="Rhea" id="RHEA-COMP:14358"/>
        <dbReference type="Rhea" id="RHEA-COMP:14367"/>
        <dbReference type="ChEBI" id="CHEBI:15377"/>
        <dbReference type="ChEBI" id="CHEBI:28563"/>
        <dbReference type="ChEBI" id="CHEBI:59087"/>
        <dbReference type="ChEBI" id="CHEBI:60628"/>
        <dbReference type="EC" id="3.2.1.113"/>
    </reaction>
</comment>
<keyword evidence="6" id="KW-1015">Disulfide bond</keyword>
<organism evidence="13 14">
    <name type="scientific">Aureobasidium mustum</name>
    <dbReference type="NCBI Taxonomy" id="2773714"/>
    <lineage>
        <taxon>Eukaryota</taxon>
        <taxon>Fungi</taxon>
        <taxon>Dikarya</taxon>
        <taxon>Ascomycota</taxon>
        <taxon>Pezizomycotina</taxon>
        <taxon>Dothideomycetes</taxon>
        <taxon>Dothideomycetidae</taxon>
        <taxon>Dothideales</taxon>
        <taxon>Saccotheciaceae</taxon>
        <taxon>Aureobasidium</taxon>
    </lineage>
</organism>
<evidence type="ECO:0000313" key="13">
    <source>
        <dbReference type="EMBL" id="CAD0098161.1"/>
    </source>
</evidence>
<comment type="cofactor">
    <cofactor evidence="1">
        <name>Ca(2+)</name>
        <dbReference type="ChEBI" id="CHEBI:29108"/>
    </cofactor>
</comment>
<feature type="active site" evidence="11">
    <location>
        <position position="376"/>
    </location>
</feature>
<dbReference type="PRINTS" id="PR00747">
    <property type="entry name" value="GLYHDRLASE47"/>
</dbReference>
<keyword evidence="4" id="KW-0732">Signal</keyword>
<dbReference type="Gene3D" id="1.50.10.10">
    <property type="match status" value="1"/>
</dbReference>
<evidence type="ECO:0000256" key="12">
    <source>
        <dbReference type="RuleBase" id="RU361193"/>
    </source>
</evidence>
<dbReference type="FunFam" id="1.50.10.10:FF:000047">
    <property type="entry name" value="Mannosyl-oligosaccharide alpha-1,2-mannosidase"/>
    <property type="match status" value="1"/>
</dbReference>
<dbReference type="GO" id="GO:0036503">
    <property type="term" value="P:ERAD pathway"/>
    <property type="evidence" value="ECO:0007669"/>
    <property type="project" value="UniProtKB-ARBA"/>
</dbReference>
<dbReference type="InterPro" id="IPR036026">
    <property type="entry name" value="Seven-hairpin_glycosidases"/>
</dbReference>
<dbReference type="Proteomes" id="UP000714618">
    <property type="component" value="Unassembled WGS sequence"/>
</dbReference>
<feature type="active site" description="Proton donor" evidence="11">
    <location>
        <position position="342"/>
    </location>
</feature>
<dbReference type="GO" id="GO:0005975">
    <property type="term" value="P:carbohydrate metabolic process"/>
    <property type="evidence" value="ECO:0007669"/>
    <property type="project" value="InterPro"/>
</dbReference>
<dbReference type="EC" id="3.2.1.-" evidence="12"/>
<keyword evidence="8 12" id="KW-0326">Glycosidase</keyword>
<evidence type="ECO:0000256" key="5">
    <source>
        <dbReference type="ARBA" id="ARBA00022801"/>
    </source>
</evidence>
<protein>
    <recommendedName>
        <fullName evidence="12">alpha-1,2-Mannosidase</fullName>
        <ecNumber evidence="12">3.2.1.-</ecNumber>
    </recommendedName>
</protein>
<dbReference type="AlphaFoldDB" id="A0A9N8K7W1"/>
<comment type="similarity">
    <text evidence="3 12">Belongs to the glycosyl hydrolase 47 family.</text>
</comment>
<dbReference type="InterPro" id="IPR050749">
    <property type="entry name" value="Glycosyl_Hydrolase_47"/>
</dbReference>
<comment type="catalytic activity">
    <reaction evidence="10">
        <text>N(4)-(alpha-D-Man-(1-&gt;2)-alpha-D-Man-(1-&gt;2)-alpha-D-Man-(1-&gt;3)-[alpha-D-Man-(1-&gt;2)-alpha-D-Man-(1-&gt;3)-[alpha-D-Man-(1-&gt;2)-alpha-D-Man-(1-&gt;6)]-alpha-D-Man-(1-&gt;6)]-beta-D-Man-(1-&gt;4)-beta-D-GlcNAc-(1-&gt;4)-beta-D-GlcNAc)-L-asparaginyl-[protein] (N-glucan mannose isomer 9A1,2,3B1,2,3) + 4 H2O = N(4)-(alpha-D-Man-(1-&gt;3)-[alpha-D-Man-(1-&gt;3)-[alpha-D-Man-(1-&gt;6)]-alpha-D-Man-(1-&gt;6)]-beta-D-Man-(1-&gt;4)-beta-D-GlcNAc-(1-&gt;4)-beta-D-GlcNAc)-L-asparaginyl-[protein] (N-glucan mannose isomer 5A1,2) + 4 beta-D-mannose</text>
        <dbReference type="Rhea" id="RHEA:56008"/>
        <dbReference type="Rhea" id="RHEA-COMP:14356"/>
        <dbReference type="Rhea" id="RHEA-COMP:14367"/>
        <dbReference type="ChEBI" id="CHEBI:15377"/>
        <dbReference type="ChEBI" id="CHEBI:28563"/>
        <dbReference type="ChEBI" id="CHEBI:59087"/>
        <dbReference type="ChEBI" id="CHEBI:139493"/>
        <dbReference type="EC" id="3.2.1.113"/>
    </reaction>
</comment>
<evidence type="ECO:0000256" key="10">
    <source>
        <dbReference type="ARBA" id="ARBA00048605"/>
    </source>
</evidence>
<dbReference type="PANTHER" id="PTHR11742:SF101">
    <property type="entry name" value="MANNOSYL-OLIGOSACCHARIDE ALPHA-1,2-MANNOSIDASE 1B"/>
    <property type="match status" value="1"/>
</dbReference>
<dbReference type="Pfam" id="PF01532">
    <property type="entry name" value="Glyco_hydro_47"/>
    <property type="match status" value="1"/>
</dbReference>
<keyword evidence="7" id="KW-0325">Glycoprotein</keyword>
<dbReference type="EMBL" id="CAIJEO010000008">
    <property type="protein sequence ID" value="CAD0098161.1"/>
    <property type="molecule type" value="Genomic_DNA"/>
</dbReference>
<evidence type="ECO:0000256" key="1">
    <source>
        <dbReference type="ARBA" id="ARBA00001913"/>
    </source>
</evidence>
<dbReference type="PANTHER" id="PTHR11742">
    <property type="entry name" value="MANNOSYL-OLIGOSACCHARIDE ALPHA-1,2-MANNOSIDASE-RELATED"/>
    <property type="match status" value="1"/>
</dbReference>
<accession>A0A9N8K7W1</accession>
<proteinExistence type="inferred from homology"/>
<dbReference type="GO" id="GO:0004571">
    <property type="term" value="F:mannosyl-oligosaccharide 1,2-alpha-mannosidase activity"/>
    <property type="evidence" value="ECO:0007669"/>
    <property type="project" value="UniProtKB-EC"/>
</dbReference>
<feature type="active site" description="Proton donor" evidence="11">
    <location>
        <position position="97"/>
    </location>
</feature>